<gene>
    <name evidence="1" type="ORF">KV112_03360</name>
</gene>
<proteinExistence type="predicted"/>
<sequence length="167" mass="17724">MAVATEDTNHHVAAPLQRQSIPGKSAACAIDAGQVPGHAGAQHRGVVAVLVQQPTAVPVVTPLGGVRPAAQHRQTRPSSTPWRCGLKYRQPDQAVTAGCTLCDLPDSGKVGDEIPAVLMKHNDNLSNARANTVMDIAYRAHRVSLSPKIETAVTAIEFLVERHALPR</sequence>
<reference evidence="1 2" key="1">
    <citation type="submission" date="2023-12" db="EMBL/GenBank/DDBJ databases">
        <title>Description of new species of Mycobacterium terrae complex isolated from sewage at the Sao Paulo Zoological Park Foundation in Brazil.</title>
        <authorList>
            <person name="Romagnoli C.L."/>
            <person name="Conceicao E.C."/>
            <person name="Machado E."/>
            <person name="Barreto L.B.P.F."/>
            <person name="Sharma A."/>
            <person name="Silva N.M."/>
            <person name="Marques L.E."/>
            <person name="Juliana M.A."/>
            <person name="Lourenco M.C.S."/>
            <person name="Digiampietri L.A."/>
            <person name="Suffys P.N."/>
            <person name="Viana-Niero C."/>
        </authorList>
    </citation>
    <scope>NUCLEOTIDE SEQUENCE [LARGE SCALE GENOMIC DNA]</scope>
    <source>
        <strain evidence="1 2">MYC123</strain>
    </source>
</reference>
<evidence type="ECO:0000313" key="2">
    <source>
        <dbReference type="Proteomes" id="UP001299046"/>
    </source>
</evidence>
<name>A0ABU5YFE9_9MYCO</name>
<dbReference type="EMBL" id="JAYJJT010000003">
    <property type="protein sequence ID" value="MEB3048783.1"/>
    <property type="molecule type" value="Genomic_DNA"/>
</dbReference>
<comment type="caution">
    <text evidence="1">The sequence shown here is derived from an EMBL/GenBank/DDBJ whole genome shotgun (WGS) entry which is preliminary data.</text>
</comment>
<evidence type="ECO:0000313" key="1">
    <source>
        <dbReference type="EMBL" id="MEB3048783.1"/>
    </source>
</evidence>
<dbReference type="RefSeq" id="WP_224862015.1">
    <property type="nucleotide sequence ID" value="NZ_JAYJJT010000003.1"/>
</dbReference>
<dbReference type="Proteomes" id="UP001299046">
    <property type="component" value="Unassembled WGS sequence"/>
</dbReference>
<protein>
    <submittedName>
        <fullName evidence="1">DUF732 domain-containing protein</fullName>
    </submittedName>
</protein>
<organism evidence="1 2">
    <name type="scientific">[Mycobacterium] zoologicum</name>
    <dbReference type="NCBI Taxonomy" id="2872311"/>
    <lineage>
        <taxon>Bacteria</taxon>
        <taxon>Bacillati</taxon>
        <taxon>Actinomycetota</taxon>
        <taxon>Actinomycetes</taxon>
        <taxon>Mycobacteriales</taxon>
        <taxon>Mycobacteriaceae</taxon>
        <taxon>Mycolicibacter</taxon>
    </lineage>
</organism>
<accession>A0ABU5YFE9</accession>
<keyword evidence="2" id="KW-1185">Reference proteome</keyword>